<comment type="caution">
    <text evidence="2">The sequence shown here is derived from an EMBL/GenBank/DDBJ whole genome shotgun (WGS) entry which is preliminary data.</text>
</comment>
<feature type="chain" id="PRO_5047254841" description="Lipoprotein" evidence="1">
    <location>
        <begin position="23"/>
        <end position="366"/>
    </location>
</feature>
<dbReference type="NCBIfam" id="NF045726">
    <property type="entry name" value="XXplasma_LP"/>
    <property type="match status" value="1"/>
</dbReference>
<keyword evidence="1" id="KW-0732">Signal</keyword>
<dbReference type="RefSeq" id="WP_263817586.1">
    <property type="nucleotide sequence ID" value="NZ_JAOXHJ010000001.1"/>
</dbReference>
<feature type="signal peptide" evidence="1">
    <location>
        <begin position="1"/>
        <end position="22"/>
    </location>
</feature>
<proteinExistence type="predicted"/>
<accession>A0ABT3BNF8</accession>
<reference evidence="2 3" key="1">
    <citation type="journal article" date="2020" name="Int. J. Syst. Evol. Microbiol.">
        <title>Ureaplasma miroungigenitalium sp. nov. isolated from northern elephant seals (Mirounga angustirostris) and Ureaplasma zalophigenitalium sp. nov. isolated from California sea lions (Zalophus californianus).</title>
        <authorList>
            <person name="Volokhov D.V."/>
            <person name="Gulland F.M."/>
            <person name="Gao Y."/>
            <person name="Chizhikov V.E."/>
        </authorList>
    </citation>
    <scope>NUCLEOTIDE SEQUENCE [LARGE SCALE GENOMIC DNA]</scope>
    <source>
        <strain evidence="2 3">CSL7644-GEN</strain>
    </source>
</reference>
<dbReference type="Proteomes" id="UP001207252">
    <property type="component" value="Unassembled WGS sequence"/>
</dbReference>
<dbReference type="PROSITE" id="PS51257">
    <property type="entry name" value="PROKAR_LIPOPROTEIN"/>
    <property type="match status" value="1"/>
</dbReference>
<evidence type="ECO:0008006" key="4">
    <source>
        <dbReference type="Google" id="ProtNLM"/>
    </source>
</evidence>
<organism evidence="2 3">
    <name type="scientific">Ureaplasma zalophigenitalium</name>
    <dbReference type="NCBI Taxonomy" id="907723"/>
    <lineage>
        <taxon>Bacteria</taxon>
        <taxon>Bacillati</taxon>
        <taxon>Mycoplasmatota</taxon>
        <taxon>Mycoplasmoidales</taxon>
        <taxon>Mycoplasmoidaceae</taxon>
        <taxon>Ureaplasma</taxon>
    </lineage>
</organism>
<dbReference type="EMBL" id="JAOXHJ010000001">
    <property type="protein sequence ID" value="MCV3753782.1"/>
    <property type="molecule type" value="Genomic_DNA"/>
</dbReference>
<name>A0ABT3BNF8_9BACT</name>
<keyword evidence="3" id="KW-1185">Reference proteome</keyword>
<gene>
    <name evidence="2" type="ORF">OF365_00040</name>
</gene>
<dbReference type="InterPro" id="IPR054816">
    <property type="entry name" value="Lipoprotein_mollicutes-type_CS"/>
</dbReference>
<evidence type="ECO:0000313" key="3">
    <source>
        <dbReference type="Proteomes" id="UP001207252"/>
    </source>
</evidence>
<sequence length="366" mass="41195">MKKINKKFFLSMLGGIAVCGLAAGIATSCKNNNELITAVNEYNNYVSQIKTTDFYKKNTVNAQEIDKILKITKDEIDKHKKDANFIVILNDKLSSLKTKIDPMVKTFNAFVELNKKVQVGYKNANKILFADATVDGKNFTLTHPEVKIEFVKADKKENSIVVSYIIKNQNKEQSTVFTKEIPSSLFKVDFESANRGTSVTYKGASEVTFTDASLVVDNYQLNVSDNTFTIAFISAQKAADKSRITVSYKLSKNNQEHQFTKDILADVFKKEAPKVEPIDFESANKEVTITYKGANEVTFTDASIEVSNYQSNVPDKTYVLNVKDVKKDETNKKIIVSYTLTKNLQESNVYIKEIPESNFKSKKTSM</sequence>
<evidence type="ECO:0000256" key="1">
    <source>
        <dbReference type="SAM" id="SignalP"/>
    </source>
</evidence>
<evidence type="ECO:0000313" key="2">
    <source>
        <dbReference type="EMBL" id="MCV3753782.1"/>
    </source>
</evidence>
<protein>
    <recommendedName>
        <fullName evidence="4">Lipoprotein</fullName>
    </recommendedName>
</protein>